<dbReference type="InterPro" id="IPR006104">
    <property type="entry name" value="Glyco_hydro_2_N"/>
</dbReference>
<evidence type="ECO:0000256" key="1">
    <source>
        <dbReference type="ARBA" id="ARBA00007401"/>
    </source>
</evidence>
<comment type="similarity">
    <text evidence="1">Belongs to the glycosyl hydrolase 2 family.</text>
</comment>
<evidence type="ECO:0000256" key="3">
    <source>
        <dbReference type="ARBA" id="ARBA00023295"/>
    </source>
</evidence>
<dbReference type="InterPro" id="IPR018247">
    <property type="entry name" value="EF_Hand_1_Ca_BS"/>
</dbReference>
<dbReference type="SMART" id="SM00758">
    <property type="entry name" value="PA14"/>
    <property type="match status" value="1"/>
</dbReference>
<dbReference type="InterPro" id="IPR013783">
    <property type="entry name" value="Ig-like_fold"/>
</dbReference>
<dbReference type="Gene3D" id="2.60.40.680">
    <property type="match status" value="1"/>
</dbReference>
<dbReference type="CDD" id="cd14256">
    <property type="entry name" value="Dockerin_I"/>
    <property type="match status" value="1"/>
</dbReference>
<dbReference type="InterPro" id="IPR013320">
    <property type="entry name" value="ConA-like_dom_sf"/>
</dbReference>
<name>A0A7W5G9U7_9BACL</name>
<dbReference type="PROSITE" id="PS51820">
    <property type="entry name" value="PA14"/>
    <property type="match status" value="1"/>
</dbReference>
<gene>
    <name evidence="7" type="ORF">FHS16_001360</name>
</gene>
<dbReference type="InterPro" id="IPR008965">
    <property type="entry name" value="CBM2/CBM3_carb-bd_dom_sf"/>
</dbReference>
<dbReference type="InterPro" id="IPR016134">
    <property type="entry name" value="Dockerin_dom"/>
</dbReference>
<keyword evidence="4" id="KW-0732">Signal</keyword>
<keyword evidence="3" id="KW-0326">Glycosidase</keyword>
<dbReference type="PANTHER" id="PTHR42732:SF2">
    <property type="entry name" value="BETA-MANNOSIDASE"/>
    <property type="match status" value="1"/>
</dbReference>
<dbReference type="Pfam" id="PF00703">
    <property type="entry name" value="Glyco_hydro_2"/>
    <property type="match status" value="1"/>
</dbReference>
<dbReference type="InterPro" id="IPR037524">
    <property type="entry name" value="PA14/GLEYA"/>
</dbReference>
<dbReference type="Gene3D" id="1.10.1330.10">
    <property type="entry name" value="Dockerin domain"/>
    <property type="match status" value="1"/>
</dbReference>
<dbReference type="InterPro" id="IPR011658">
    <property type="entry name" value="PA14_dom"/>
</dbReference>
<feature type="domain" description="Dockerin" evidence="5">
    <location>
        <begin position="1435"/>
        <end position="1497"/>
    </location>
</feature>
<organism evidence="7 8">
    <name type="scientific">Paenibacillus endophyticus</name>
    <dbReference type="NCBI Taxonomy" id="1294268"/>
    <lineage>
        <taxon>Bacteria</taxon>
        <taxon>Bacillati</taxon>
        <taxon>Bacillota</taxon>
        <taxon>Bacilli</taxon>
        <taxon>Bacillales</taxon>
        <taxon>Paenibacillaceae</taxon>
        <taxon>Paenibacillus</taxon>
    </lineage>
</organism>
<dbReference type="Pfam" id="PF00963">
    <property type="entry name" value="Cohesin"/>
    <property type="match status" value="1"/>
</dbReference>
<dbReference type="InterPro" id="IPR008979">
    <property type="entry name" value="Galactose-bd-like_sf"/>
</dbReference>
<dbReference type="PROSITE" id="PS51766">
    <property type="entry name" value="DOCKERIN"/>
    <property type="match status" value="1"/>
</dbReference>
<feature type="signal peptide" evidence="4">
    <location>
        <begin position="1"/>
        <end position="24"/>
    </location>
</feature>
<dbReference type="GO" id="GO:0004553">
    <property type="term" value="F:hydrolase activity, hydrolyzing O-glycosyl compounds"/>
    <property type="evidence" value="ECO:0007669"/>
    <property type="project" value="InterPro"/>
</dbReference>
<dbReference type="SUPFAM" id="SSF56988">
    <property type="entry name" value="Anthrax protective antigen"/>
    <property type="match status" value="1"/>
</dbReference>
<dbReference type="InterPro" id="IPR002105">
    <property type="entry name" value="Dockerin_1_rpt"/>
</dbReference>
<dbReference type="PROSITE" id="PS00018">
    <property type="entry name" value="EF_HAND_1"/>
    <property type="match status" value="2"/>
</dbReference>
<dbReference type="Gene3D" id="2.60.120.260">
    <property type="entry name" value="Galactose-binding domain-like"/>
    <property type="match status" value="1"/>
</dbReference>
<dbReference type="Pfam" id="PF00404">
    <property type="entry name" value="Dockerin_1"/>
    <property type="match status" value="1"/>
</dbReference>
<dbReference type="SUPFAM" id="SSF49785">
    <property type="entry name" value="Galactose-binding domain-like"/>
    <property type="match status" value="1"/>
</dbReference>
<accession>A0A7W5G9U7</accession>
<dbReference type="RefSeq" id="WP_183560164.1">
    <property type="nucleotide sequence ID" value="NZ_CBCSLB010000002.1"/>
</dbReference>
<dbReference type="CDD" id="cd08547">
    <property type="entry name" value="Type_II_cohesin"/>
    <property type="match status" value="1"/>
</dbReference>
<dbReference type="InterPro" id="IPR002102">
    <property type="entry name" value="Cohesin_dom"/>
</dbReference>
<dbReference type="InterPro" id="IPR006102">
    <property type="entry name" value="Ig-like_GH2"/>
</dbReference>
<evidence type="ECO:0000259" key="5">
    <source>
        <dbReference type="PROSITE" id="PS51766"/>
    </source>
</evidence>
<feature type="domain" description="PA14" evidence="6">
    <location>
        <begin position="40"/>
        <end position="184"/>
    </location>
</feature>
<dbReference type="Pfam" id="PF17851">
    <property type="entry name" value="GH43_C2"/>
    <property type="match status" value="1"/>
</dbReference>
<dbReference type="Pfam" id="PF02837">
    <property type="entry name" value="Glyco_hydro_2_N"/>
    <property type="match status" value="1"/>
</dbReference>
<dbReference type="Gene3D" id="2.60.40.10">
    <property type="entry name" value="Immunoglobulins"/>
    <property type="match status" value="1"/>
</dbReference>
<proteinExistence type="inferred from homology"/>
<dbReference type="Pfam" id="PF07554">
    <property type="entry name" value="FIVAR"/>
    <property type="match status" value="2"/>
</dbReference>
<dbReference type="SUPFAM" id="SSF51445">
    <property type="entry name" value="(Trans)glycosidases"/>
    <property type="match status" value="1"/>
</dbReference>
<evidence type="ECO:0000259" key="6">
    <source>
        <dbReference type="PROSITE" id="PS51820"/>
    </source>
</evidence>
<dbReference type="InterPro" id="IPR036156">
    <property type="entry name" value="Beta-gal/glucu_dom_sf"/>
</dbReference>
<dbReference type="InterPro" id="IPR017853">
    <property type="entry name" value="GH"/>
</dbReference>
<evidence type="ECO:0000313" key="7">
    <source>
        <dbReference type="EMBL" id="MBB3151317.1"/>
    </source>
</evidence>
<keyword evidence="2" id="KW-0378">Hydrolase</keyword>
<dbReference type="SUPFAM" id="SSF49384">
    <property type="entry name" value="Carbohydrate-binding domain"/>
    <property type="match status" value="1"/>
</dbReference>
<dbReference type="InterPro" id="IPR041542">
    <property type="entry name" value="GH43_C2"/>
</dbReference>
<evidence type="ECO:0000313" key="8">
    <source>
        <dbReference type="Proteomes" id="UP000518605"/>
    </source>
</evidence>
<dbReference type="Gene3D" id="3.20.20.80">
    <property type="entry name" value="Glycosidases"/>
    <property type="match status" value="1"/>
</dbReference>
<dbReference type="Pfam" id="PF07691">
    <property type="entry name" value="PA14"/>
    <property type="match status" value="1"/>
</dbReference>
<evidence type="ECO:0000256" key="4">
    <source>
        <dbReference type="SAM" id="SignalP"/>
    </source>
</evidence>
<sequence length="1497" mass="160630">MLKRSKAISMIVALSMLFTLLSSALSFTPRAAAAEEASAPEYHGLKVEYCLAGGPPDFSFGTFKGTGYDPNLDISNLEPSIKMYTGQENRVGIRWTGFIEPAYNENYTFYITGDNGFRLWIDNKLTIDHWAADWDKEQTSLPVALTAGQKYSIKLELFEDNGGSNVHMRWSSPSVAKEPVPTEAFYLPDGFAPGGTVLEDGLHAELPFPEALKPLTPEFLNHLRVSISTGNIAIASAALKEGDDKVIAVTFKDPLYSKDVGNVKVSYDGLGGLTTQAGSAIPGFDKPMLNGSKYQIMSPWADDVDKENVLPEYPRPQLARDEWINLNGEWEFEAAKKGEAIPSGKTLKEKILVPFAAEAKLSGINRVEDLMWYKRSFTIPDNWDGQRVKLHFGAVDYLATVYVNGQLAGSHKGGFTSFSFDITDYLAPGDNELIVNVLDETDMGADQAVGKQTVKKLGGIWYTSVSGIWQTVWLEPVAEAHIDKLDMATDIHDGVLKLTAAGSGIQGETVEAVVLTNGEVVGSATGAIGSEIKVAVPNARLWSPDDPFLYDLKVYVKDGGQTIDEVTSYFGMREIKLGKVDGITRPLLNGEFVFQMGPLDQGYWPDGIYTAPTDEALKFDIEAVKRVGMNTIRKHIKVEPARWYYWADKLGVLVWQDMPSLEDRQGNKGADITQATKTQWFKEYKEMVDQLRSVTSIIIWTVFNEGWGQFDQGGQQTRDATAYVKSLDSTRLVNSTSGWWDAGAGDLLDVHRYPDPGAPNPSDTRAAVLGEYGGLGLHVPGHEWSPLVFSYQLMNSKEQLTSTYVNYVNRLKAMKETGLSAAIYTQITDVEYEINGLLSYDRKVEKIDFNRIATAHRELIGTATKVDLLAELEVSETFLGKAKPGTGAGEYKQASIDVFAALVEAAKETVQDEQAGQAAIQQSLKALQTGRAQFFTEVNAPIPAGSAVDGFDAAALDSAWKILRADNTKWSLTSKPGFLSLATSTGETFQNTNTLPNIFLQDAPAGDFTITTKIDAAVRKNFQQAGLLLWQNDDNYVKLGHVWDTEGATGKSIETAYEKNAVYTKAANMAKHPGYDTSYLQLRKIGNIVSTFYWDGTAWKPAADPVTVSLSNLKIGFYGLSAGDQTSVQANFDYFSAGPVTNADKAALQAAVAAAEALLASAVVGTDPGQYPQSAKDAFAAAVAAAKATAANQGAAQAEVDAAIGALVQAQAIFTASVIPVTANAAATISGVSQVRAGQTFDLLIGNTGITAENAQTLYAQMLTVSFDPAKVAFVEAASLHAGFGVLEQKTIEPGKVRIIAAGQGNGLAANSQWLKLSFLAAASGASGSAQITVSGVEAANGEGDELIIEGASHAIQISAQVDLSGLNQAIAAAETIYEGAQVGTQPGQYPHVAKAALGAAISKAKAVAVNPNATELQVAAAITELGAAVSAFQASVLSGDINNDQKITIGDLGILASAYGKTNADPNWLQFKKSDLNADGKIDIEDIAMLARWILG</sequence>
<dbReference type="Gene3D" id="1.20.1270.90">
    <property type="entry name" value="AF1782-like"/>
    <property type="match status" value="3"/>
</dbReference>
<dbReference type="Gene3D" id="2.60.120.200">
    <property type="match status" value="1"/>
</dbReference>
<dbReference type="SUPFAM" id="SSF49303">
    <property type="entry name" value="beta-Galactosidase/glucuronidase domain"/>
    <property type="match status" value="1"/>
</dbReference>
<keyword evidence="8" id="KW-1185">Reference proteome</keyword>
<dbReference type="Proteomes" id="UP000518605">
    <property type="component" value="Unassembled WGS sequence"/>
</dbReference>
<dbReference type="SUPFAM" id="SSF49899">
    <property type="entry name" value="Concanavalin A-like lectins/glucanases"/>
    <property type="match status" value="1"/>
</dbReference>
<comment type="caution">
    <text evidence="7">The sequence shown here is derived from an EMBL/GenBank/DDBJ whole genome shotgun (WGS) entry which is preliminary data.</text>
</comment>
<dbReference type="InterPro" id="IPR036439">
    <property type="entry name" value="Dockerin_dom_sf"/>
</dbReference>
<dbReference type="InterPro" id="IPR006103">
    <property type="entry name" value="Glyco_hydro_2_cat"/>
</dbReference>
<dbReference type="GO" id="GO:0000272">
    <property type="term" value="P:polysaccharide catabolic process"/>
    <property type="evidence" value="ECO:0007669"/>
    <property type="project" value="InterPro"/>
</dbReference>
<protein>
    <submittedName>
        <fullName evidence="7">Regulation of enolase protein 1 (Concanavalin A-like superfamily)</fullName>
    </submittedName>
</protein>
<reference evidence="7 8" key="1">
    <citation type="submission" date="2020-08" db="EMBL/GenBank/DDBJ databases">
        <title>Genomic Encyclopedia of Type Strains, Phase III (KMG-III): the genomes of soil and plant-associated and newly described type strains.</title>
        <authorList>
            <person name="Whitman W."/>
        </authorList>
    </citation>
    <scope>NUCLEOTIDE SEQUENCE [LARGE SCALE GENOMIC DNA]</scope>
    <source>
        <strain evidence="7 8">CECT 8234</strain>
    </source>
</reference>
<feature type="chain" id="PRO_5038999051" evidence="4">
    <location>
        <begin position="25"/>
        <end position="1497"/>
    </location>
</feature>
<dbReference type="Pfam" id="PF02836">
    <property type="entry name" value="Glyco_hydro_2_C"/>
    <property type="match status" value="1"/>
</dbReference>
<dbReference type="Gene3D" id="3.90.182.10">
    <property type="entry name" value="Toxin - Anthrax Protective Antigen,domain 1"/>
    <property type="match status" value="1"/>
</dbReference>
<dbReference type="GO" id="GO:0030246">
    <property type="term" value="F:carbohydrate binding"/>
    <property type="evidence" value="ECO:0007669"/>
    <property type="project" value="InterPro"/>
</dbReference>
<dbReference type="InterPro" id="IPR051913">
    <property type="entry name" value="GH2_Domain-Containing"/>
</dbReference>
<dbReference type="PANTHER" id="PTHR42732">
    <property type="entry name" value="BETA-GALACTOSIDASE"/>
    <property type="match status" value="1"/>
</dbReference>
<dbReference type="SUPFAM" id="SSF63446">
    <property type="entry name" value="Type I dockerin domain"/>
    <property type="match status" value="1"/>
</dbReference>
<dbReference type="EMBL" id="JACHXW010000003">
    <property type="protein sequence ID" value="MBB3151317.1"/>
    <property type="molecule type" value="Genomic_DNA"/>
</dbReference>
<evidence type="ECO:0000256" key="2">
    <source>
        <dbReference type="ARBA" id="ARBA00022801"/>
    </source>
</evidence>